<feature type="domain" description="SGNH hydrolase-type esterase" evidence="1">
    <location>
        <begin position="75"/>
        <end position="234"/>
    </location>
</feature>
<dbReference type="Proteomes" id="UP000198847">
    <property type="component" value="Unassembled WGS sequence"/>
</dbReference>
<organism evidence="2 3">
    <name type="scientific">Propionispora vibrioides</name>
    <dbReference type="NCBI Taxonomy" id="112903"/>
    <lineage>
        <taxon>Bacteria</taxon>
        <taxon>Bacillati</taxon>
        <taxon>Bacillota</taxon>
        <taxon>Negativicutes</taxon>
        <taxon>Selenomonadales</taxon>
        <taxon>Sporomusaceae</taxon>
        <taxon>Propionispora</taxon>
    </lineage>
</organism>
<dbReference type="RefSeq" id="WP_091748804.1">
    <property type="nucleotide sequence ID" value="NZ_FODY01000018.1"/>
</dbReference>
<proteinExistence type="predicted"/>
<accession>A0A1H8WXV6</accession>
<dbReference type="Pfam" id="PF13472">
    <property type="entry name" value="Lipase_GDSL_2"/>
    <property type="match status" value="1"/>
</dbReference>
<dbReference type="EMBL" id="FODY01000018">
    <property type="protein sequence ID" value="SEP31928.1"/>
    <property type="molecule type" value="Genomic_DNA"/>
</dbReference>
<name>A0A1H8WXV6_9FIRM</name>
<keyword evidence="3" id="KW-1185">Reference proteome</keyword>
<evidence type="ECO:0000313" key="2">
    <source>
        <dbReference type="EMBL" id="SEP31928.1"/>
    </source>
</evidence>
<evidence type="ECO:0000313" key="3">
    <source>
        <dbReference type="Proteomes" id="UP000198847"/>
    </source>
</evidence>
<dbReference type="InterPro" id="IPR036514">
    <property type="entry name" value="SGNH_hydro_sf"/>
</dbReference>
<protein>
    <submittedName>
        <fullName evidence="2">Lysophospholipase L1</fullName>
    </submittedName>
</protein>
<sequence>MKIRYITIALLALFIGLTHFYSPLAAIAQEDEARFWDWSNQLGRTPQDPPYLTLHYRVRSLYFSLEPHSVHPIVFLGDSMTDEGNWSQLFPQYPVLNRGIGGDSTLGVLQRLQQVTDLKPAKVFIMIGTNDLCYNRAIPDIMENYQRIIDQLKQKSPETKIYVESVLPFNDELFPARNKRTNANIKQLNRQIEQLAKNTGCRYLNLVPAFSDSNGRLPAIYTTDGLHLNELGYHVWRDQIANQVNLT</sequence>
<dbReference type="InterPro" id="IPR013830">
    <property type="entry name" value="SGNH_hydro"/>
</dbReference>
<dbReference type="PANTHER" id="PTHR30383:SF5">
    <property type="entry name" value="SGNH HYDROLASE-TYPE ESTERASE DOMAIN-CONTAINING PROTEIN"/>
    <property type="match status" value="1"/>
</dbReference>
<dbReference type="PANTHER" id="PTHR30383">
    <property type="entry name" value="THIOESTERASE 1/PROTEASE 1/LYSOPHOSPHOLIPASE L1"/>
    <property type="match status" value="1"/>
</dbReference>
<reference evidence="2 3" key="1">
    <citation type="submission" date="2016-10" db="EMBL/GenBank/DDBJ databases">
        <authorList>
            <person name="de Groot N.N."/>
        </authorList>
    </citation>
    <scope>NUCLEOTIDE SEQUENCE [LARGE SCALE GENOMIC DNA]</scope>
    <source>
        <strain evidence="2 3">DSM 13305</strain>
    </source>
</reference>
<dbReference type="AlphaFoldDB" id="A0A1H8WXV6"/>
<gene>
    <name evidence="2" type="ORF">SAMN04490178_11872</name>
</gene>
<dbReference type="SUPFAM" id="SSF52266">
    <property type="entry name" value="SGNH hydrolase"/>
    <property type="match status" value="1"/>
</dbReference>
<dbReference type="Gene3D" id="3.40.50.1110">
    <property type="entry name" value="SGNH hydrolase"/>
    <property type="match status" value="1"/>
</dbReference>
<dbReference type="GO" id="GO:0004622">
    <property type="term" value="F:phosphatidylcholine lysophospholipase activity"/>
    <property type="evidence" value="ECO:0007669"/>
    <property type="project" value="TreeGrafter"/>
</dbReference>
<dbReference type="OrthoDB" id="2513075at2"/>
<evidence type="ECO:0000259" key="1">
    <source>
        <dbReference type="Pfam" id="PF13472"/>
    </source>
</evidence>
<dbReference type="InterPro" id="IPR051532">
    <property type="entry name" value="Ester_Hydrolysis_Enzymes"/>
</dbReference>
<dbReference type="STRING" id="112903.SAMN04490178_11872"/>